<dbReference type="InterPro" id="IPR032808">
    <property type="entry name" value="DoxX"/>
</dbReference>
<comment type="subcellular location">
    <subcellularLocation>
        <location evidence="1">Cell membrane</location>
        <topology evidence="1">Multi-pass membrane protein</topology>
    </subcellularLocation>
</comment>
<evidence type="ECO:0000313" key="7">
    <source>
        <dbReference type="EMBL" id="AUN97895.1"/>
    </source>
</evidence>
<reference evidence="7 8" key="1">
    <citation type="submission" date="2018-01" db="EMBL/GenBank/DDBJ databases">
        <title>Complete genome sequence of Bacteriovorax stolpii DSM12778.</title>
        <authorList>
            <person name="Tang B."/>
            <person name="Chang J."/>
        </authorList>
    </citation>
    <scope>NUCLEOTIDE SEQUENCE [LARGE SCALE GENOMIC DNA]</scope>
    <source>
        <strain evidence="7 8">DSM 12778</strain>
    </source>
</reference>
<dbReference type="RefSeq" id="WP_102243188.1">
    <property type="nucleotide sequence ID" value="NZ_CP025704.1"/>
</dbReference>
<keyword evidence="5" id="KW-1133">Transmembrane helix</keyword>
<dbReference type="PANTHER" id="PTHR33452:SF1">
    <property type="entry name" value="INNER MEMBRANE PROTEIN YPHA-RELATED"/>
    <property type="match status" value="1"/>
</dbReference>
<evidence type="ECO:0000256" key="5">
    <source>
        <dbReference type="ARBA" id="ARBA00022989"/>
    </source>
</evidence>
<dbReference type="PANTHER" id="PTHR33452">
    <property type="entry name" value="OXIDOREDUCTASE CATD-RELATED"/>
    <property type="match status" value="1"/>
</dbReference>
<evidence type="ECO:0000256" key="4">
    <source>
        <dbReference type="ARBA" id="ARBA00022692"/>
    </source>
</evidence>
<evidence type="ECO:0000256" key="3">
    <source>
        <dbReference type="ARBA" id="ARBA00022475"/>
    </source>
</evidence>
<gene>
    <name evidence="7" type="ORF">C0V70_07195</name>
</gene>
<dbReference type="EMBL" id="CP025704">
    <property type="protein sequence ID" value="AUN97895.1"/>
    <property type="molecule type" value="Genomic_DNA"/>
</dbReference>
<dbReference type="InterPro" id="IPR051907">
    <property type="entry name" value="DoxX-like_oxidoreductase"/>
</dbReference>
<organism evidence="7 8">
    <name type="scientific">Bacteriovorax stolpii</name>
    <name type="common">Bdellovibrio stolpii</name>
    <dbReference type="NCBI Taxonomy" id="960"/>
    <lineage>
        <taxon>Bacteria</taxon>
        <taxon>Pseudomonadati</taxon>
        <taxon>Bdellovibrionota</taxon>
        <taxon>Bacteriovoracia</taxon>
        <taxon>Bacteriovoracales</taxon>
        <taxon>Bacteriovoracaceae</taxon>
        <taxon>Bacteriovorax</taxon>
    </lineage>
</organism>
<dbReference type="AlphaFoldDB" id="A0A2K9NS25"/>
<keyword evidence="4" id="KW-0812">Transmembrane</keyword>
<protein>
    <submittedName>
        <fullName evidence="7">DoxX family protein</fullName>
    </submittedName>
</protein>
<evidence type="ECO:0000256" key="1">
    <source>
        <dbReference type="ARBA" id="ARBA00004651"/>
    </source>
</evidence>
<keyword evidence="8" id="KW-1185">Reference proteome</keyword>
<dbReference type="Proteomes" id="UP000235584">
    <property type="component" value="Chromosome"/>
</dbReference>
<evidence type="ECO:0000313" key="8">
    <source>
        <dbReference type="Proteomes" id="UP000235584"/>
    </source>
</evidence>
<dbReference type="KEGG" id="bsto:C0V70_07195"/>
<keyword evidence="3" id="KW-1003">Cell membrane</keyword>
<keyword evidence="6" id="KW-0472">Membrane</keyword>
<accession>A0A2K9NS25</accession>
<comment type="similarity">
    <text evidence="2">Belongs to the DoxX family.</text>
</comment>
<dbReference type="Pfam" id="PF07681">
    <property type="entry name" value="DoxX"/>
    <property type="match status" value="1"/>
</dbReference>
<sequence length="138" mass="14817">MIKKLLFKTTPESSLLNETSLLVLRVIAGLLMASLHGFGKMPPGDKLIGGVQALGFPMPVLFAWAAALAELLGGIFLAVGFMTRPAALFMAFTMLVAAFGAHLADPWDVKELSLLYFGISLIFATRGAGKFSIDHFMK</sequence>
<dbReference type="GO" id="GO:0005886">
    <property type="term" value="C:plasma membrane"/>
    <property type="evidence" value="ECO:0007669"/>
    <property type="project" value="UniProtKB-SubCell"/>
</dbReference>
<evidence type="ECO:0000256" key="6">
    <source>
        <dbReference type="ARBA" id="ARBA00023136"/>
    </source>
</evidence>
<name>A0A2K9NS25_BACTC</name>
<evidence type="ECO:0000256" key="2">
    <source>
        <dbReference type="ARBA" id="ARBA00006679"/>
    </source>
</evidence>
<proteinExistence type="inferred from homology"/>